<name>A0AAV7P3P2_PLEWA</name>
<evidence type="ECO:0000313" key="2">
    <source>
        <dbReference type="Proteomes" id="UP001066276"/>
    </source>
</evidence>
<accession>A0AAV7P3P2</accession>
<gene>
    <name evidence="1" type="ORF">NDU88_000846</name>
</gene>
<reference evidence="1" key="1">
    <citation type="journal article" date="2022" name="bioRxiv">
        <title>Sequencing and chromosome-scale assembly of the giantPleurodeles waltlgenome.</title>
        <authorList>
            <person name="Brown T."/>
            <person name="Elewa A."/>
            <person name="Iarovenko S."/>
            <person name="Subramanian E."/>
            <person name="Araus A.J."/>
            <person name="Petzold A."/>
            <person name="Susuki M."/>
            <person name="Suzuki K.-i.T."/>
            <person name="Hayashi T."/>
            <person name="Toyoda A."/>
            <person name="Oliveira C."/>
            <person name="Osipova E."/>
            <person name="Leigh N.D."/>
            <person name="Simon A."/>
            <person name="Yun M.H."/>
        </authorList>
    </citation>
    <scope>NUCLEOTIDE SEQUENCE</scope>
    <source>
        <strain evidence="1">20211129_DDA</strain>
        <tissue evidence="1">Liver</tissue>
    </source>
</reference>
<sequence length="76" mass="8631">MGRCGCHLRRLRTSAGVKGEEREFFTIAPFSPSPRLFELMRTLGDVYKIAPPSASPLEVRGKFRSMTIRFLASRNE</sequence>
<keyword evidence="2" id="KW-1185">Reference proteome</keyword>
<dbReference type="AlphaFoldDB" id="A0AAV7P3P2"/>
<proteinExistence type="predicted"/>
<evidence type="ECO:0000313" key="1">
    <source>
        <dbReference type="EMBL" id="KAJ1122354.1"/>
    </source>
</evidence>
<comment type="caution">
    <text evidence="1">The sequence shown here is derived from an EMBL/GenBank/DDBJ whole genome shotgun (WGS) entry which is preliminary data.</text>
</comment>
<dbReference type="Proteomes" id="UP001066276">
    <property type="component" value="Chromosome 7"/>
</dbReference>
<dbReference type="EMBL" id="JANPWB010000011">
    <property type="protein sequence ID" value="KAJ1122354.1"/>
    <property type="molecule type" value="Genomic_DNA"/>
</dbReference>
<organism evidence="1 2">
    <name type="scientific">Pleurodeles waltl</name>
    <name type="common">Iberian ribbed newt</name>
    <dbReference type="NCBI Taxonomy" id="8319"/>
    <lineage>
        <taxon>Eukaryota</taxon>
        <taxon>Metazoa</taxon>
        <taxon>Chordata</taxon>
        <taxon>Craniata</taxon>
        <taxon>Vertebrata</taxon>
        <taxon>Euteleostomi</taxon>
        <taxon>Amphibia</taxon>
        <taxon>Batrachia</taxon>
        <taxon>Caudata</taxon>
        <taxon>Salamandroidea</taxon>
        <taxon>Salamandridae</taxon>
        <taxon>Pleurodelinae</taxon>
        <taxon>Pleurodeles</taxon>
    </lineage>
</organism>
<protein>
    <submittedName>
        <fullName evidence="1">Uncharacterized protein</fullName>
    </submittedName>
</protein>